<dbReference type="GO" id="GO:0046872">
    <property type="term" value="F:metal ion binding"/>
    <property type="evidence" value="ECO:0007669"/>
    <property type="project" value="UniProtKB-UniRule"/>
</dbReference>
<organism evidence="9 10">
    <name type="scientific">Candidatus Fimadaptatus faecigallinarum</name>
    <dbReference type="NCBI Taxonomy" id="2840814"/>
    <lineage>
        <taxon>Bacteria</taxon>
        <taxon>Bacillati</taxon>
        <taxon>Bacillota</taxon>
        <taxon>Clostridia</taxon>
        <taxon>Eubacteriales</taxon>
        <taxon>Candidatus Fimadaptatus</taxon>
    </lineage>
</organism>
<dbReference type="GO" id="GO:0006508">
    <property type="term" value="P:proteolysis"/>
    <property type="evidence" value="ECO:0007669"/>
    <property type="project" value="UniProtKB-KW"/>
</dbReference>
<dbReference type="GO" id="GO:0004177">
    <property type="term" value="F:aminopeptidase activity"/>
    <property type="evidence" value="ECO:0007669"/>
    <property type="project" value="UniProtKB-UniRule"/>
</dbReference>
<dbReference type="InterPro" id="IPR023367">
    <property type="entry name" value="Peptidase_M42_dom2"/>
</dbReference>
<keyword evidence="4 8" id="KW-0479">Metal-binding</keyword>
<keyword evidence="3" id="KW-0645">Protease</keyword>
<keyword evidence="5" id="KW-0378">Hydrolase</keyword>
<feature type="binding site" evidence="8">
    <location>
        <position position="224"/>
    </location>
    <ligand>
        <name>Zn(2+)</name>
        <dbReference type="ChEBI" id="CHEBI:29105"/>
        <label>1</label>
    </ligand>
</feature>
<evidence type="ECO:0000256" key="5">
    <source>
        <dbReference type="ARBA" id="ARBA00022801"/>
    </source>
</evidence>
<dbReference type="InterPro" id="IPR008007">
    <property type="entry name" value="Peptidase_M42"/>
</dbReference>
<gene>
    <name evidence="9" type="ORF">IAC59_06495</name>
</gene>
<evidence type="ECO:0000256" key="8">
    <source>
        <dbReference type="PIRSR" id="PIRSR001123-2"/>
    </source>
</evidence>
<evidence type="ECO:0000256" key="2">
    <source>
        <dbReference type="ARBA" id="ARBA00022438"/>
    </source>
</evidence>
<feature type="binding site" evidence="8">
    <location>
        <position position="63"/>
    </location>
    <ligand>
        <name>Zn(2+)</name>
        <dbReference type="ChEBI" id="CHEBI:29105"/>
        <label>1</label>
    </ligand>
</feature>
<dbReference type="Pfam" id="PF05343">
    <property type="entry name" value="Peptidase_M42"/>
    <property type="match status" value="1"/>
</dbReference>
<reference evidence="9" key="2">
    <citation type="journal article" date="2021" name="PeerJ">
        <title>Extensive microbial diversity within the chicken gut microbiome revealed by metagenomics and culture.</title>
        <authorList>
            <person name="Gilroy R."/>
            <person name="Ravi A."/>
            <person name="Getino M."/>
            <person name="Pursley I."/>
            <person name="Horton D.L."/>
            <person name="Alikhan N.F."/>
            <person name="Baker D."/>
            <person name="Gharbi K."/>
            <person name="Hall N."/>
            <person name="Watson M."/>
            <person name="Adriaenssens E.M."/>
            <person name="Foster-Nyarko E."/>
            <person name="Jarju S."/>
            <person name="Secka A."/>
            <person name="Antonio M."/>
            <person name="Oren A."/>
            <person name="Chaudhuri R.R."/>
            <person name="La Ragione R."/>
            <person name="Hildebrand F."/>
            <person name="Pallen M.J."/>
        </authorList>
    </citation>
    <scope>NUCLEOTIDE SEQUENCE</scope>
    <source>
        <strain evidence="9">ChiSxjej2B14-8506</strain>
    </source>
</reference>
<evidence type="ECO:0000256" key="4">
    <source>
        <dbReference type="ARBA" id="ARBA00022723"/>
    </source>
</evidence>
<dbReference type="AlphaFoldDB" id="A0A9D1LRW3"/>
<feature type="active site" description="Proton acceptor" evidence="7">
    <location>
        <position position="201"/>
    </location>
</feature>
<feature type="binding site" evidence="8">
    <location>
        <position position="173"/>
    </location>
    <ligand>
        <name>Zn(2+)</name>
        <dbReference type="ChEBI" id="CHEBI:29105"/>
        <label>1</label>
    </ligand>
</feature>
<dbReference type="SUPFAM" id="SSF53187">
    <property type="entry name" value="Zn-dependent exopeptidases"/>
    <property type="match status" value="1"/>
</dbReference>
<evidence type="ECO:0000313" key="9">
    <source>
        <dbReference type="EMBL" id="HIU46891.1"/>
    </source>
</evidence>
<comment type="similarity">
    <text evidence="1 6">Belongs to the peptidase M42 family.</text>
</comment>
<dbReference type="SUPFAM" id="SSF101821">
    <property type="entry name" value="Aminopeptidase/glucanase lid domain"/>
    <property type="match status" value="1"/>
</dbReference>
<dbReference type="PANTHER" id="PTHR32481:SF5">
    <property type="entry name" value="ENDOGLUCANASE"/>
    <property type="match status" value="1"/>
</dbReference>
<evidence type="ECO:0000256" key="3">
    <source>
        <dbReference type="ARBA" id="ARBA00022670"/>
    </source>
</evidence>
<protein>
    <submittedName>
        <fullName evidence="9">M42 family metallopeptidase</fullName>
    </submittedName>
</protein>
<feature type="binding site" evidence="8">
    <location>
        <position position="312"/>
    </location>
    <ligand>
        <name>Zn(2+)</name>
        <dbReference type="ChEBI" id="CHEBI:29105"/>
        <label>2</label>
    </ligand>
</feature>
<proteinExistence type="inferred from homology"/>
<keyword evidence="2" id="KW-0031">Aminopeptidase</keyword>
<accession>A0A9D1LRW3</accession>
<name>A0A9D1LRW3_9FIRM</name>
<dbReference type="PANTHER" id="PTHR32481">
    <property type="entry name" value="AMINOPEPTIDASE"/>
    <property type="match status" value="1"/>
</dbReference>
<dbReference type="PIRSF" id="PIRSF001123">
    <property type="entry name" value="PepA_GA"/>
    <property type="match status" value="1"/>
</dbReference>
<evidence type="ECO:0000256" key="7">
    <source>
        <dbReference type="PIRSR" id="PIRSR001123-1"/>
    </source>
</evidence>
<evidence type="ECO:0000256" key="6">
    <source>
        <dbReference type="PIRNR" id="PIRNR001123"/>
    </source>
</evidence>
<dbReference type="Proteomes" id="UP000824123">
    <property type="component" value="Unassembled WGS sequence"/>
</dbReference>
<sequence>MAIDTQRLLKLLRRRGVSGCEGDVRAAIMDMVKPLCDEVYVDTIGNLFAHKRGAGKRVMACAHMDEVGMMVSHFRDDGLLEYATVGGIDPRVLVSKRVVIGENRVPGVIGSKAIHLQSETEYHSVLGHDKLRIDIGATSADEAKKLVKLGDYVTFDSEPELFGDGRVCSRALDDRVGCLALISALEDSFDCDFTAVFTVQEEVGLRGARVAASRVQPEIAIVLEGTTSNDLGDVDEHLRVCEVGKGVAISFMDRGSIANVQLYRQMLELAEREGIPHQVKNVIAGGNDAGAIQTRAGAVATCVLSVPCRNIHSPASVAALDDMDAQARLLRAFLRTL</sequence>
<feature type="binding site" evidence="8">
    <location>
        <position position="202"/>
    </location>
    <ligand>
        <name>Zn(2+)</name>
        <dbReference type="ChEBI" id="CHEBI:29105"/>
        <label>2</label>
    </ligand>
</feature>
<comment type="caution">
    <text evidence="9">The sequence shown here is derived from an EMBL/GenBank/DDBJ whole genome shotgun (WGS) entry which is preliminary data.</text>
</comment>
<evidence type="ECO:0000313" key="10">
    <source>
        <dbReference type="Proteomes" id="UP000824123"/>
    </source>
</evidence>
<dbReference type="Gene3D" id="2.40.30.40">
    <property type="entry name" value="Peptidase M42, domain 2"/>
    <property type="match status" value="1"/>
</dbReference>
<comment type="cofactor">
    <cofactor evidence="8">
        <name>a divalent metal cation</name>
        <dbReference type="ChEBI" id="CHEBI:60240"/>
    </cofactor>
    <text evidence="8">Binds 2 divalent metal cations per subunit.</text>
</comment>
<dbReference type="EMBL" id="DVNK01000039">
    <property type="protein sequence ID" value="HIU46891.1"/>
    <property type="molecule type" value="Genomic_DNA"/>
</dbReference>
<dbReference type="CDD" id="cd05656">
    <property type="entry name" value="M42_Frv"/>
    <property type="match status" value="1"/>
</dbReference>
<dbReference type="InterPro" id="IPR051464">
    <property type="entry name" value="Peptidase_M42_aminopept"/>
</dbReference>
<feature type="binding site" evidence="8">
    <location>
        <position position="173"/>
    </location>
    <ligand>
        <name>Zn(2+)</name>
        <dbReference type="ChEBI" id="CHEBI:29105"/>
        <label>2</label>
    </ligand>
</feature>
<dbReference type="Gene3D" id="3.40.630.10">
    <property type="entry name" value="Zn peptidases"/>
    <property type="match status" value="1"/>
</dbReference>
<reference evidence="9" key="1">
    <citation type="submission" date="2020-10" db="EMBL/GenBank/DDBJ databases">
        <authorList>
            <person name="Gilroy R."/>
        </authorList>
    </citation>
    <scope>NUCLEOTIDE SEQUENCE</scope>
    <source>
        <strain evidence="9">ChiSxjej2B14-8506</strain>
    </source>
</reference>
<evidence type="ECO:0000256" key="1">
    <source>
        <dbReference type="ARBA" id="ARBA00006272"/>
    </source>
</evidence>